<keyword evidence="1" id="KW-0732">Signal</keyword>
<evidence type="ECO:0000313" key="2">
    <source>
        <dbReference type="EMBL" id="MBP2326835.1"/>
    </source>
</evidence>
<keyword evidence="3" id="KW-1185">Reference proteome</keyword>
<evidence type="ECO:0000256" key="1">
    <source>
        <dbReference type="SAM" id="SignalP"/>
    </source>
</evidence>
<dbReference type="EMBL" id="JAGINW010000001">
    <property type="protein sequence ID" value="MBP2326835.1"/>
    <property type="molecule type" value="Genomic_DNA"/>
</dbReference>
<evidence type="ECO:0000313" key="3">
    <source>
        <dbReference type="Proteomes" id="UP001519332"/>
    </source>
</evidence>
<feature type="chain" id="PRO_5046189051" evidence="1">
    <location>
        <begin position="21"/>
        <end position="308"/>
    </location>
</feature>
<dbReference type="RefSeq" id="WP_209643860.1">
    <property type="nucleotide sequence ID" value="NZ_JAGINW010000001.1"/>
</dbReference>
<organism evidence="2 3">
    <name type="scientific">Kibdelosporangium banguiense</name>
    <dbReference type="NCBI Taxonomy" id="1365924"/>
    <lineage>
        <taxon>Bacteria</taxon>
        <taxon>Bacillati</taxon>
        <taxon>Actinomycetota</taxon>
        <taxon>Actinomycetes</taxon>
        <taxon>Pseudonocardiales</taxon>
        <taxon>Pseudonocardiaceae</taxon>
        <taxon>Kibdelosporangium</taxon>
    </lineage>
</organism>
<sequence>MAITAGMSLLAALAAVPSAAAEPADDSVGILTATPNCTFSNSTWVVAGNWDGIGGDGIGIVVRDTVNNTLWWYLRDAANSGPADYIFSYGEANDWPVTGDWDGVGGDGPGIVRPIQVFEDGAWRWNWQWHLRKANNSGNGDYIFTYGRTSYRPFTGDWLGVGRDGPGVAGGNASGYKAWHLRDTPSAGPANHDFTYGLTGDDPFQDAPIAGNWDAAGGDSPGVVRKLSNTTFDWHLRNTLTAGGADYLFNYGLDNDRGDCLVVGNWDGIGGDGIGIVRFNPNGNGKLQWHLRNAANSTGGPDTIFDYS</sequence>
<comment type="caution">
    <text evidence="2">The sequence shown here is derived from an EMBL/GenBank/DDBJ whole genome shotgun (WGS) entry which is preliminary data.</text>
</comment>
<accession>A0ABS4TR03</accession>
<dbReference type="Proteomes" id="UP001519332">
    <property type="component" value="Unassembled WGS sequence"/>
</dbReference>
<protein>
    <submittedName>
        <fullName evidence="2">Uncharacterized protein</fullName>
    </submittedName>
</protein>
<gene>
    <name evidence="2" type="ORF">JOF56_007220</name>
</gene>
<name>A0ABS4TR03_9PSEU</name>
<reference evidence="2 3" key="1">
    <citation type="submission" date="2021-03" db="EMBL/GenBank/DDBJ databases">
        <title>Sequencing the genomes of 1000 actinobacteria strains.</title>
        <authorList>
            <person name="Klenk H.-P."/>
        </authorList>
    </citation>
    <scope>NUCLEOTIDE SEQUENCE [LARGE SCALE GENOMIC DNA]</scope>
    <source>
        <strain evidence="2 3">DSM 46670</strain>
    </source>
</reference>
<proteinExistence type="predicted"/>
<feature type="signal peptide" evidence="1">
    <location>
        <begin position="1"/>
        <end position="20"/>
    </location>
</feature>